<dbReference type="Gene3D" id="3.30.420.40">
    <property type="match status" value="2"/>
</dbReference>
<dbReference type="InterPro" id="IPR002731">
    <property type="entry name" value="ATPase_BadF"/>
</dbReference>
<dbReference type="Proteomes" id="UP001314681">
    <property type="component" value="Unassembled WGS sequence"/>
</dbReference>
<evidence type="ECO:0000256" key="2">
    <source>
        <dbReference type="ARBA" id="ARBA00022723"/>
    </source>
</evidence>
<feature type="region of interest" description="Disordered" evidence="5">
    <location>
        <begin position="265"/>
        <end position="289"/>
    </location>
</feature>
<evidence type="ECO:0000259" key="6">
    <source>
        <dbReference type="Pfam" id="PF01869"/>
    </source>
</evidence>
<evidence type="ECO:0000256" key="5">
    <source>
        <dbReference type="SAM" id="MobiDB-lite"/>
    </source>
</evidence>
<evidence type="ECO:0000256" key="3">
    <source>
        <dbReference type="ARBA" id="ARBA00023004"/>
    </source>
</evidence>
<feature type="compositionally biased region" description="Basic and acidic residues" evidence="5">
    <location>
        <begin position="265"/>
        <end position="280"/>
    </location>
</feature>
<dbReference type="RefSeq" id="WP_238726610.1">
    <property type="nucleotide sequence ID" value="NZ_JAHQCX010000004.1"/>
</dbReference>
<keyword evidence="4" id="KW-0411">Iron-sulfur</keyword>
<sequence length="289" mass="30395">MKMYVAGMDMGSYMSKLLILDQDGKEMVREKENSGVLYGDTAKKLLERGCAKLGIRPEELGRVVLTGIGSKSVDQDAKVVTDVTCQSTACRKLVPGCHTVVDVGGSLTKVIRLDPDGHVAQFVFSEKCAAGSGRFMQVIARILEIDVEEIGPLSMKGTEPITFSTGCAVFAESDVITKIGEGETKENILAGMNLAVSGKIVNLVKRVGYAPECVITGGAAQNQGLVAAVSDRLQDRASQAPEPQFSCAYGAALVALEELHGSEADGEKAVCGKRDSDGKMDGTTGGGEL</sequence>
<evidence type="ECO:0000256" key="4">
    <source>
        <dbReference type="ARBA" id="ARBA00023014"/>
    </source>
</evidence>
<gene>
    <name evidence="7" type="ORF">KTH90_07950</name>
</gene>
<keyword evidence="2" id="KW-0479">Metal-binding</keyword>
<dbReference type="NCBIfam" id="TIGR00241">
    <property type="entry name" value="CoA_E_activ"/>
    <property type="match status" value="1"/>
</dbReference>
<dbReference type="PANTHER" id="PTHR32329:SF2">
    <property type="entry name" value="BIFUNCTIONAL PROTEIN [INCLUDES 2-HYDROXYACYL-COA DEHYDRATASE (N-TER) AND ITS ACTIVATOR DOMAIN (C_TERM)"/>
    <property type="match status" value="1"/>
</dbReference>
<comment type="caution">
    <text evidence="7">The sequence shown here is derived from an EMBL/GenBank/DDBJ whole genome shotgun (WGS) entry which is preliminary data.</text>
</comment>
<keyword evidence="3" id="KW-0408">Iron</keyword>
<proteinExistence type="predicted"/>
<organism evidence="7 8">
    <name type="scientific">Diplocloster modestus</name>
    <dbReference type="NCBI Taxonomy" id="2850322"/>
    <lineage>
        <taxon>Bacteria</taxon>
        <taxon>Bacillati</taxon>
        <taxon>Bacillota</taxon>
        <taxon>Clostridia</taxon>
        <taxon>Lachnospirales</taxon>
        <taxon>Lachnospiraceae</taxon>
        <taxon>Diplocloster</taxon>
    </lineage>
</organism>
<name>A0ABS6K5Z9_9FIRM</name>
<reference evidence="7 8" key="1">
    <citation type="submission" date="2021-06" db="EMBL/GenBank/DDBJ databases">
        <title>Description of novel taxa of the family Lachnospiraceae.</title>
        <authorList>
            <person name="Chaplin A.V."/>
            <person name="Sokolova S.R."/>
            <person name="Pikina A.P."/>
            <person name="Korzhanova M."/>
            <person name="Belova V."/>
            <person name="Korostin D."/>
            <person name="Efimov B.A."/>
        </authorList>
    </citation>
    <scope>NUCLEOTIDE SEQUENCE [LARGE SCALE GENOMIC DNA]</scope>
    <source>
        <strain evidence="7 8">ASD4241</strain>
    </source>
</reference>
<dbReference type="SUPFAM" id="SSF53067">
    <property type="entry name" value="Actin-like ATPase domain"/>
    <property type="match status" value="1"/>
</dbReference>
<dbReference type="EMBL" id="JAHQCX010000004">
    <property type="protein sequence ID" value="MBU9725945.1"/>
    <property type="molecule type" value="Genomic_DNA"/>
</dbReference>
<feature type="domain" description="ATPase BadF/BadG/BcrA/BcrD type" evidence="6">
    <location>
        <begin position="7"/>
        <end position="255"/>
    </location>
</feature>
<accession>A0ABS6K5Z9</accession>
<dbReference type="InterPro" id="IPR051805">
    <property type="entry name" value="Dehydratase_Activator_Redct"/>
</dbReference>
<comment type="cofactor">
    <cofactor evidence="1">
        <name>[4Fe-4S] cluster</name>
        <dbReference type="ChEBI" id="CHEBI:49883"/>
    </cofactor>
</comment>
<dbReference type="InterPro" id="IPR043129">
    <property type="entry name" value="ATPase_NBD"/>
</dbReference>
<evidence type="ECO:0000313" key="7">
    <source>
        <dbReference type="EMBL" id="MBU9725945.1"/>
    </source>
</evidence>
<keyword evidence="8" id="KW-1185">Reference proteome</keyword>
<protein>
    <recommendedName>
        <fullName evidence="6">ATPase BadF/BadG/BcrA/BcrD type domain-containing protein</fullName>
    </recommendedName>
</protein>
<evidence type="ECO:0000256" key="1">
    <source>
        <dbReference type="ARBA" id="ARBA00001966"/>
    </source>
</evidence>
<evidence type="ECO:0000313" key="8">
    <source>
        <dbReference type="Proteomes" id="UP001314681"/>
    </source>
</evidence>
<dbReference type="InterPro" id="IPR008275">
    <property type="entry name" value="CoA_E_activase_dom"/>
</dbReference>
<dbReference type="PANTHER" id="PTHR32329">
    <property type="entry name" value="BIFUNCTIONAL PROTEIN [INCLUDES 2-HYDROXYACYL-COA DEHYDRATASE (N-TER) AND ITS ACTIVATOR DOMAIN (C_TERM)-RELATED"/>
    <property type="match status" value="1"/>
</dbReference>
<dbReference type="Pfam" id="PF01869">
    <property type="entry name" value="BcrAD_BadFG"/>
    <property type="match status" value="1"/>
</dbReference>